<dbReference type="HOGENOM" id="CLU_2770060_0_0_3"/>
<organism evidence="1 2">
    <name type="scientific">Gloeobacter kilaueensis (strain ATCC BAA-2537 / CCAP 1431/1 / ULC 316 / JS1)</name>
    <dbReference type="NCBI Taxonomy" id="1183438"/>
    <lineage>
        <taxon>Bacteria</taxon>
        <taxon>Bacillati</taxon>
        <taxon>Cyanobacteriota</taxon>
        <taxon>Cyanophyceae</taxon>
        <taxon>Gloeobacterales</taxon>
        <taxon>Gloeobacteraceae</taxon>
        <taxon>Gloeobacter</taxon>
    </lineage>
</organism>
<reference evidence="1 2" key="1">
    <citation type="journal article" date="2013" name="PLoS ONE">
        <title>Cultivation and Complete Genome Sequencing of Gloeobacter kilaueensis sp. nov., from a Lava Cave in Kilauea Caldera, Hawai'i.</title>
        <authorList>
            <person name="Saw J.H."/>
            <person name="Schatz M."/>
            <person name="Brown M.V."/>
            <person name="Kunkel D.D."/>
            <person name="Foster J.S."/>
            <person name="Shick H."/>
            <person name="Christensen S."/>
            <person name="Hou S."/>
            <person name="Wan X."/>
            <person name="Donachie S.P."/>
        </authorList>
    </citation>
    <scope>NUCLEOTIDE SEQUENCE [LARGE SCALE GENOMIC DNA]</scope>
    <source>
        <strain evidence="2">JS</strain>
    </source>
</reference>
<dbReference type="Proteomes" id="UP000017396">
    <property type="component" value="Chromosome"/>
</dbReference>
<accession>U5QNF4</accession>
<dbReference type="AlphaFoldDB" id="U5QNF4"/>
<protein>
    <submittedName>
        <fullName evidence="1">Uncharacterized protein</fullName>
    </submittedName>
</protein>
<proteinExistence type="predicted"/>
<keyword evidence="2" id="KW-1185">Reference proteome</keyword>
<evidence type="ECO:0000313" key="1">
    <source>
        <dbReference type="EMBL" id="AGY59134.1"/>
    </source>
</evidence>
<dbReference type="KEGG" id="glj:GKIL_2888"/>
<sequence>MSPLKAPLPPDPVALKLQNLLSDQQYQTVTTLAVHRHDANQLHIIAWSLGFIDREQLSALFGSEALVEY</sequence>
<dbReference type="EMBL" id="CP003587">
    <property type="protein sequence ID" value="AGY59134.1"/>
    <property type="molecule type" value="Genomic_DNA"/>
</dbReference>
<dbReference type="RefSeq" id="WP_023174363.1">
    <property type="nucleotide sequence ID" value="NC_022600.1"/>
</dbReference>
<name>U5QNF4_GLOK1</name>
<evidence type="ECO:0000313" key="2">
    <source>
        <dbReference type="Proteomes" id="UP000017396"/>
    </source>
</evidence>
<gene>
    <name evidence="1" type="ORF">GKIL_2888</name>
</gene>